<dbReference type="AlphaFoldDB" id="A0A0R3X7J3"/>
<dbReference type="WBParaSite" id="TTAC_0000951801-mRNA-1">
    <property type="protein sequence ID" value="TTAC_0000951801-mRNA-1"/>
    <property type="gene ID" value="TTAC_0000951801"/>
</dbReference>
<dbReference type="EMBL" id="UYWX01020852">
    <property type="protein sequence ID" value="VDM34325.1"/>
    <property type="molecule type" value="Genomic_DNA"/>
</dbReference>
<evidence type="ECO:0000313" key="3">
    <source>
        <dbReference type="WBParaSite" id="TTAC_0000951801-mRNA-1"/>
    </source>
</evidence>
<accession>A0A0R3X7J3</accession>
<dbReference type="Proteomes" id="UP000274429">
    <property type="component" value="Unassembled WGS sequence"/>
</dbReference>
<dbReference type="OrthoDB" id="10685295at2759"/>
<protein>
    <submittedName>
        <fullName evidence="3">Guanylate cyclase</fullName>
    </submittedName>
</protein>
<evidence type="ECO:0000313" key="2">
    <source>
        <dbReference type="Proteomes" id="UP000274429"/>
    </source>
</evidence>
<proteinExistence type="predicted"/>
<keyword evidence="2" id="KW-1185">Reference proteome</keyword>
<gene>
    <name evidence="1" type="ORF">TTAC_LOCUS9503</name>
</gene>
<evidence type="ECO:0000313" key="1">
    <source>
        <dbReference type="EMBL" id="VDM34325.1"/>
    </source>
</evidence>
<name>A0A0R3X7J3_HYDTA</name>
<dbReference type="STRING" id="6205.A0A0R3X7J3"/>
<reference evidence="3" key="1">
    <citation type="submission" date="2017-02" db="UniProtKB">
        <authorList>
            <consortium name="WormBaseParasite"/>
        </authorList>
    </citation>
    <scope>IDENTIFICATION</scope>
</reference>
<sequence>MQETWGGGELAEQDCYGGNCGCWGGGEDGQCRDFFDFRHCQTNECISGPFRGYDCTDGGKCQVVCRDDICHVVKTGDGVNGTTLVAQQPPNRKDSVVLSSRFAIKATDPNADTLNALQATINGITDHLSSLNPHELQHFIESTSNIDEMITLLGKEVIKVIISKVPTLTYVLPKLELQTIDRILLHLRDKTLNYWQIVDHNWSDYDKTDSSWPNWKEGMAPANRVPVHSVRIQPMSALRDAYKYDLDIPEWSDKMLTPEASNVLSCDNSTGLCKHLDSGWSKVGNEMGSVDEVSVLPDRVDATPAFLMVAPGDRDAYRPYWTEAFDKASTPEALEVLKCDKLTGLCRHLESDQSKPSKEKDGVARMSLLPMRIASALTFPMTVPGDMNVGDSDIPQTSIPEASEMLKFNSDRSKMRESIDPVEDVPVQPLKISASPMHPLMQQLHPLMSLLSSQRPPGDSQFQIPGLPKWYLNVEEDDFQKRLKDMPSVNELLIFVDPMVLHSVLRTLPGLGGLFAGIDPNALTSMLHRFPRLNEVLANADADAFKMLISNVANASDSMDGLDSTLEHFRMSNDPQHDSTVVDAEPSVLTPSDEMEDPSSPVDQQLLQTIISSMPNIPPMYADALVDIDPYLVRYIIENHQNRHSLLDNMSQHTIQFVIDNVPNFDETLSSLPPSTLQVVFDKVPNAVRYLETMDADTARTIMAKLPYLYQYASPTLSDLLQRPPSLEVMEIKEAEEATEEREQKPVALEASTLTEEELEMLTSKVHFTDKMLKYVNPKKLAALRTLMSDFPTRLTNVEPTKMRTIHSHLLKVMEQMNKTNNGQVLVDRNTAKHVAVNASAQTMPST</sequence>
<reference evidence="1 2" key="2">
    <citation type="submission" date="2018-11" db="EMBL/GenBank/DDBJ databases">
        <authorList>
            <consortium name="Pathogen Informatics"/>
        </authorList>
    </citation>
    <scope>NUCLEOTIDE SEQUENCE [LARGE SCALE GENOMIC DNA]</scope>
</reference>
<organism evidence="3">
    <name type="scientific">Hydatigena taeniaeformis</name>
    <name type="common">Feline tapeworm</name>
    <name type="synonym">Taenia taeniaeformis</name>
    <dbReference type="NCBI Taxonomy" id="6205"/>
    <lineage>
        <taxon>Eukaryota</taxon>
        <taxon>Metazoa</taxon>
        <taxon>Spiralia</taxon>
        <taxon>Lophotrochozoa</taxon>
        <taxon>Platyhelminthes</taxon>
        <taxon>Cestoda</taxon>
        <taxon>Eucestoda</taxon>
        <taxon>Cyclophyllidea</taxon>
        <taxon>Taeniidae</taxon>
        <taxon>Hydatigera</taxon>
    </lineage>
</organism>